<reference evidence="2" key="1">
    <citation type="submission" date="2018-05" db="EMBL/GenBank/DDBJ databases">
        <authorList>
            <person name="Lanie J.A."/>
            <person name="Ng W.-L."/>
            <person name="Kazmierczak K.M."/>
            <person name="Andrzejewski T.M."/>
            <person name="Davidsen T.M."/>
            <person name="Wayne K.J."/>
            <person name="Tettelin H."/>
            <person name="Glass J.I."/>
            <person name="Rusch D."/>
            <person name="Podicherti R."/>
            <person name="Tsui H.-C.T."/>
            <person name="Winkler M.E."/>
        </authorList>
    </citation>
    <scope>NUCLEOTIDE SEQUENCE</scope>
</reference>
<proteinExistence type="predicted"/>
<dbReference type="EMBL" id="UINC01210116">
    <property type="protein sequence ID" value="SVE33435.1"/>
    <property type="molecule type" value="Genomic_DNA"/>
</dbReference>
<feature type="region of interest" description="Disordered" evidence="1">
    <location>
        <begin position="1"/>
        <end position="22"/>
    </location>
</feature>
<accession>A0A383CNR8</accession>
<evidence type="ECO:0000256" key="1">
    <source>
        <dbReference type="SAM" id="MobiDB-lite"/>
    </source>
</evidence>
<dbReference type="AlphaFoldDB" id="A0A383CNR8"/>
<gene>
    <name evidence="2" type="ORF">METZ01_LOCUS486289</name>
</gene>
<protein>
    <submittedName>
        <fullName evidence="2">Uncharacterized protein</fullName>
    </submittedName>
</protein>
<name>A0A383CNR8_9ZZZZ</name>
<evidence type="ECO:0000313" key="2">
    <source>
        <dbReference type="EMBL" id="SVE33435.1"/>
    </source>
</evidence>
<sequence>MMRAVAEIESGRLGNRSIPQEPAGLGQFNGGCVERQAKRGDGLAGALICSAIWRA</sequence>
<organism evidence="2">
    <name type="scientific">marine metagenome</name>
    <dbReference type="NCBI Taxonomy" id="408172"/>
    <lineage>
        <taxon>unclassified sequences</taxon>
        <taxon>metagenomes</taxon>
        <taxon>ecological metagenomes</taxon>
    </lineage>
</organism>